<evidence type="ECO:0000313" key="2">
    <source>
        <dbReference type="Proteomes" id="UP000016160"/>
    </source>
</evidence>
<name>T2KNA7_FORAG</name>
<dbReference type="HOGENOM" id="CLU_073603_0_0_10"/>
<dbReference type="Proteomes" id="UP000016160">
    <property type="component" value="Chromosome"/>
</dbReference>
<reference evidence="1 2" key="1">
    <citation type="journal article" date="2013" name="Appl. Environ. Microbiol.">
        <title>The genome of the alga-associated marine flavobacterium Formosa agariphila KMM 3901T reveals a broad potential for degradation of algal polysaccharides.</title>
        <authorList>
            <person name="Mann A.J."/>
            <person name="Hahnke R.L."/>
            <person name="Huang S."/>
            <person name="Werner J."/>
            <person name="Xing P."/>
            <person name="Barbeyron T."/>
            <person name="Huettel B."/>
            <person name="Stueber K."/>
            <person name="Reinhardt R."/>
            <person name="Harder J."/>
            <person name="Gloeckner F.O."/>
            <person name="Amann R.I."/>
            <person name="Teeling H."/>
        </authorList>
    </citation>
    <scope>NUCLEOTIDE SEQUENCE [LARGE SCALE GENOMIC DNA]</scope>
    <source>
        <strain evidence="2">DSM 15362 / KCTC 12365 / LMG 23005 / KMM 3901</strain>
    </source>
</reference>
<dbReference type="PATRIC" id="fig|1347342.6.peg.2537"/>
<organism evidence="1 2">
    <name type="scientific">Formosa agariphila (strain DSM 15362 / KCTC 12365 / LMG 23005 / KMM 3901 / M-2Alg 35-1)</name>
    <dbReference type="NCBI Taxonomy" id="1347342"/>
    <lineage>
        <taxon>Bacteria</taxon>
        <taxon>Pseudomonadati</taxon>
        <taxon>Bacteroidota</taxon>
        <taxon>Flavobacteriia</taxon>
        <taxon>Flavobacteriales</taxon>
        <taxon>Flavobacteriaceae</taxon>
        <taxon>Formosa</taxon>
    </lineage>
</organism>
<keyword evidence="2" id="KW-1185">Reference proteome</keyword>
<dbReference type="STRING" id="1347342.BN863_25230"/>
<dbReference type="SUPFAM" id="SSF55729">
    <property type="entry name" value="Acyl-CoA N-acyltransferases (Nat)"/>
    <property type="match status" value="1"/>
</dbReference>
<evidence type="ECO:0000313" key="1">
    <source>
        <dbReference type="EMBL" id="CDF80235.1"/>
    </source>
</evidence>
<sequence length="290" mass="33597">MDYHKDRFEDYSLMVFKKEKLIAVLPANRKDDILYSHQGLTYGGLLFEDELKFQVVFEIVKTVLQWLSREGVLTLNLKTLPSIYSAIPNDELLYIMFLLKADLYRRDSLSVINLKAPIPFSKNRLEGCKRAKKHSLQIKEVDCLDDFWNTILIPNLIDKHDAKPVHSLEEIMLLKSKFPKHIRQFNVYHEEELVAGTTIFETEHVAHSQYISGNASKNILGSLDVLHAYLIEQVFKDKLYFDFGTSNENDGKQLNAGLQFWKEGFGARTVIQDFYSLDTRNFTLLDAVLL</sequence>
<protein>
    <submittedName>
        <fullName evidence="1">Uncharacterized protein</fullName>
    </submittedName>
</protein>
<accession>T2KNA7</accession>
<dbReference type="eggNOG" id="COG3146">
    <property type="taxonomic scope" value="Bacteria"/>
</dbReference>
<proteinExistence type="predicted"/>
<dbReference type="AlphaFoldDB" id="T2KNA7"/>
<dbReference type="Gene3D" id="3.40.630.30">
    <property type="match status" value="1"/>
</dbReference>
<dbReference type="InterPro" id="IPR016181">
    <property type="entry name" value="Acyl_CoA_acyltransferase"/>
</dbReference>
<gene>
    <name evidence="1" type="ORF">BN863_25230</name>
</gene>
<dbReference type="EMBL" id="HG315671">
    <property type="protein sequence ID" value="CDF80235.1"/>
    <property type="molecule type" value="Genomic_DNA"/>
</dbReference>